<gene>
    <name evidence="1" type="ORF">L1F29_14200</name>
</gene>
<evidence type="ECO:0000313" key="1">
    <source>
        <dbReference type="EMBL" id="UVI32909.1"/>
    </source>
</evidence>
<dbReference type="Proteomes" id="UP001057877">
    <property type="component" value="Chromosome"/>
</dbReference>
<dbReference type="RefSeq" id="WP_258388960.1">
    <property type="nucleotide sequence ID" value="NZ_CP091430.1"/>
</dbReference>
<accession>A0ABY5SGX4</accession>
<reference evidence="1" key="1">
    <citation type="submission" date="2022-01" db="EMBL/GenBank/DDBJ databases">
        <title>Paenibacillus spongiae sp. nov., isolated from marine sponge.</title>
        <authorList>
            <person name="Li Z."/>
            <person name="Zhang M."/>
        </authorList>
    </citation>
    <scope>NUCLEOTIDE SEQUENCE</scope>
    <source>
        <strain evidence="1">PHS-Z3</strain>
    </source>
</reference>
<evidence type="ECO:0000313" key="2">
    <source>
        <dbReference type="Proteomes" id="UP001057877"/>
    </source>
</evidence>
<dbReference type="EMBL" id="CP091430">
    <property type="protein sequence ID" value="UVI32909.1"/>
    <property type="molecule type" value="Genomic_DNA"/>
</dbReference>
<name>A0ABY5SGX4_9BACL</name>
<sequence>MVVLDTDAGVKLILLPKGANTIEVFLIQKIAAGSGVRFELKDTFLFPDMEAFIALLGRQLKGDCDYFVFPAREQEQDLTWEFDGLGVSGYLVRVYFYNDKVKCSFIIDKDTLKRFYDDLRQEFTR</sequence>
<keyword evidence="2" id="KW-1185">Reference proteome</keyword>
<proteinExistence type="predicted"/>
<organism evidence="1 2">
    <name type="scientific">Paenibacillus spongiae</name>
    <dbReference type="NCBI Taxonomy" id="2909671"/>
    <lineage>
        <taxon>Bacteria</taxon>
        <taxon>Bacillati</taxon>
        <taxon>Bacillota</taxon>
        <taxon>Bacilli</taxon>
        <taxon>Bacillales</taxon>
        <taxon>Paenibacillaceae</taxon>
        <taxon>Paenibacillus</taxon>
    </lineage>
</organism>
<protein>
    <submittedName>
        <fullName evidence="1">Uncharacterized protein</fullName>
    </submittedName>
</protein>